<keyword evidence="8 10" id="KW-0472">Membrane</keyword>
<comment type="function">
    <text evidence="10">Channel that opens in response to stretch forces in the membrane lipid bilayer. May participate in the regulation of osmotic pressure changes within the cell.</text>
</comment>
<dbReference type="SUPFAM" id="SSF81330">
    <property type="entry name" value="Gated mechanosensitive channel"/>
    <property type="match status" value="1"/>
</dbReference>
<dbReference type="InterPro" id="IPR037673">
    <property type="entry name" value="MSC/AndL"/>
</dbReference>
<feature type="transmembrane region" description="Helical" evidence="10">
    <location>
        <begin position="86"/>
        <end position="110"/>
    </location>
</feature>
<evidence type="ECO:0000256" key="6">
    <source>
        <dbReference type="ARBA" id="ARBA00022989"/>
    </source>
</evidence>
<gene>
    <name evidence="10 11" type="primary">mscL</name>
    <name evidence="11" type="ORF">ACFPYJ_20085</name>
</gene>
<dbReference type="Proteomes" id="UP001596047">
    <property type="component" value="Unassembled WGS sequence"/>
</dbReference>
<keyword evidence="5 10" id="KW-0812">Transmembrane</keyword>
<keyword evidence="7 10" id="KW-0406">Ion transport</keyword>
<evidence type="ECO:0000256" key="5">
    <source>
        <dbReference type="ARBA" id="ARBA00022692"/>
    </source>
</evidence>
<reference evidence="12" key="1">
    <citation type="journal article" date="2019" name="Int. J. Syst. Evol. Microbiol.">
        <title>The Global Catalogue of Microorganisms (GCM) 10K type strain sequencing project: providing services to taxonomists for standard genome sequencing and annotation.</title>
        <authorList>
            <consortium name="The Broad Institute Genomics Platform"/>
            <consortium name="The Broad Institute Genome Sequencing Center for Infectious Disease"/>
            <person name="Wu L."/>
            <person name="Ma J."/>
        </authorList>
    </citation>
    <scope>NUCLEOTIDE SEQUENCE [LARGE SCALE GENOMIC DNA]</scope>
    <source>
        <strain evidence="12">CGMCC 1.3240</strain>
    </source>
</reference>
<sequence length="169" mass="18337">MKILKEFKEFAVRGNVLDLAVGVIIGGAFGKIVTSMVNDIIMPPIGKLLGGLPLADMYYSFDTDKVPEGATAAHTLETARKYGQAVIAYGNFINVVLDFTIVAFCVFLIVKGANALRRFQLKEPEVEPPAPTEKECPFCLSKIPVKATRCGHCTSHLKDESDELEGGFA</sequence>
<dbReference type="Gene3D" id="1.10.1200.120">
    <property type="entry name" value="Large-conductance mechanosensitive channel, MscL, domain 1"/>
    <property type="match status" value="1"/>
</dbReference>
<dbReference type="InterPro" id="IPR036019">
    <property type="entry name" value="MscL_channel"/>
</dbReference>
<organism evidence="11 12">
    <name type="scientific">Paenibacillus solisilvae</name>
    <dbReference type="NCBI Taxonomy" id="2486751"/>
    <lineage>
        <taxon>Bacteria</taxon>
        <taxon>Bacillati</taxon>
        <taxon>Bacillota</taxon>
        <taxon>Bacilli</taxon>
        <taxon>Bacillales</taxon>
        <taxon>Paenibacillaceae</taxon>
        <taxon>Paenibacillus</taxon>
    </lineage>
</organism>
<evidence type="ECO:0000256" key="2">
    <source>
        <dbReference type="ARBA" id="ARBA00007254"/>
    </source>
</evidence>
<keyword evidence="3 10" id="KW-0813">Transport</keyword>
<dbReference type="PANTHER" id="PTHR30266:SF2">
    <property type="entry name" value="LARGE-CONDUCTANCE MECHANOSENSITIVE CHANNEL"/>
    <property type="match status" value="1"/>
</dbReference>
<evidence type="ECO:0000313" key="12">
    <source>
        <dbReference type="Proteomes" id="UP001596047"/>
    </source>
</evidence>
<protein>
    <recommendedName>
        <fullName evidence="10">Large-conductance mechanosensitive channel</fullName>
    </recommendedName>
</protein>
<keyword evidence="6 10" id="KW-1133">Transmembrane helix</keyword>
<keyword evidence="4 10" id="KW-1003">Cell membrane</keyword>
<comment type="subcellular location">
    <subcellularLocation>
        <location evidence="1 10">Cell membrane</location>
        <topology evidence="1 10">Multi-pass membrane protein</topology>
    </subcellularLocation>
</comment>
<accession>A0ABW0W110</accession>
<keyword evidence="9 10" id="KW-0407">Ion channel</keyword>
<evidence type="ECO:0000256" key="10">
    <source>
        <dbReference type="HAMAP-Rule" id="MF_00115"/>
    </source>
</evidence>
<dbReference type="PRINTS" id="PR01264">
    <property type="entry name" value="MECHCHANNEL"/>
</dbReference>
<evidence type="ECO:0000256" key="3">
    <source>
        <dbReference type="ARBA" id="ARBA00022448"/>
    </source>
</evidence>
<dbReference type="PANTHER" id="PTHR30266">
    <property type="entry name" value="MECHANOSENSITIVE CHANNEL MSCL"/>
    <property type="match status" value="1"/>
</dbReference>
<evidence type="ECO:0000256" key="4">
    <source>
        <dbReference type="ARBA" id="ARBA00022475"/>
    </source>
</evidence>
<dbReference type="HAMAP" id="MF_00115">
    <property type="entry name" value="MscL"/>
    <property type="match status" value="1"/>
</dbReference>
<evidence type="ECO:0000256" key="7">
    <source>
        <dbReference type="ARBA" id="ARBA00023065"/>
    </source>
</evidence>
<evidence type="ECO:0000256" key="8">
    <source>
        <dbReference type="ARBA" id="ARBA00023136"/>
    </source>
</evidence>
<name>A0ABW0W110_9BACL</name>
<comment type="subunit">
    <text evidence="10">Homopentamer.</text>
</comment>
<keyword evidence="12" id="KW-1185">Reference proteome</keyword>
<comment type="caution">
    <text evidence="11">The sequence shown here is derived from an EMBL/GenBank/DDBJ whole genome shotgun (WGS) entry which is preliminary data.</text>
</comment>
<evidence type="ECO:0000256" key="1">
    <source>
        <dbReference type="ARBA" id="ARBA00004651"/>
    </source>
</evidence>
<comment type="similarity">
    <text evidence="2 10">Belongs to the MscL family.</text>
</comment>
<dbReference type="PROSITE" id="PS01327">
    <property type="entry name" value="MSCL"/>
    <property type="match status" value="1"/>
</dbReference>
<dbReference type="EMBL" id="JBHSOW010000072">
    <property type="protein sequence ID" value="MFC5651368.1"/>
    <property type="molecule type" value="Genomic_DNA"/>
</dbReference>
<feature type="transmembrane region" description="Helical" evidence="10">
    <location>
        <begin position="12"/>
        <end position="33"/>
    </location>
</feature>
<dbReference type="NCBIfam" id="TIGR00220">
    <property type="entry name" value="mscL"/>
    <property type="match status" value="1"/>
</dbReference>
<evidence type="ECO:0000313" key="11">
    <source>
        <dbReference type="EMBL" id="MFC5651368.1"/>
    </source>
</evidence>
<evidence type="ECO:0000256" key="9">
    <source>
        <dbReference type="ARBA" id="ARBA00023303"/>
    </source>
</evidence>
<dbReference type="RefSeq" id="WP_379190002.1">
    <property type="nucleotide sequence ID" value="NZ_JBHSOW010000072.1"/>
</dbReference>
<dbReference type="InterPro" id="IPR019823">
    <property type="entry name" value="Mechanosensitive_channel_CS"/>
</dbReference>
<dbReference type="Pfam" id="PF01741">
    <property type="entry name" value="MscL"/>
    <property type="match status" value="1"/>
</dbReference>
<proteinExistence type="inferred from homology"/>
<dbReference type="InterPro" id="IPR001185">
    <property type="entry name" value="MS_channel"/>
</dbReference>